<evidence type="ECO:0000313" key="16">
    <source>
        <dbReference type="Proteomes" id="UP000663720"/>
    </source>
</evidence>
<dbReference type="PANTHER" id="PTHR42946">
    <property type="entry name" value="PHOSPHOHEXOSE MUTASE"/>
    <property type="match status" value="1"/>
</dbReference>
<evidence type="ECO:0000256" key="7">
    <source>
        <dbReference type="ARBA" id="ARBA00068193"/>
    </source>
</evidence>
<dbReference type="GO" id="GO:0008966">
    <property type="term" value="F:phosphoglucosamine mutase activity"/>
    <property type="evidence" value="ECO:0007669"/>
    <property type="project" value="UniProtKB-UniRule"/>
</dbReference>
<dbReference type="PROSITE" id="PS00710">
    <property type="entry name" value="PGM_PMM"/>
    <property type="match status" value="1"/>
</dbReference>
<evidence type="ECO:0000256" key="5">
    <source>
        <dbReference type="ARBA" id="ARBA00023235"/>
    </source>
</evidence>
<comment type="catalytic activity">
    <reaction evidence="8 10">
        <text>alpha-D-glucosamine 1-phosphate = D-glucosamine 6-phosphate</text>
        <dbReference type="Rhea" id="RHEA:23424"/>
        <dbReference type="ChEBI" id="CHEBI:58516"/>
        <dbReference type="ChEBI" id="CHEBI:58725"/>
        <dbReference type="EC" id="5.4.2.10"/>
    </reaction>
</comment>
<feature type="domain" description="Alpha-D-phosphohexomutase alpha/beta/alpha" evidence="14">
    <location>
        <begin position="261"/>
        <end position="371"/>
    </location>
</feature>
<feature type="binding site" evidence="8">
    <location>
        <position position="244"/>
    </location>
    <ligand>
        <name>Mg(2+)</name>
        <dbReference type="ChEBI" id="CHEBI:18420"/>
    </ligand>
</feature>
<comment type="cofactor">
    <cofactor evidence="8">
        <name>Mg(2+)</name>
        <dbReference type="ChEBI" id="CHEBI:18420"/>
    </cofactor>
    <text evidence="8">Binds 1 Mg(2+) ion per subunit.</text>
</comment>
<comment type="similarity">
    <text evidence="1 8 9">Belongs to the phosphohexose mutase family.</text>
</comment>
<dbReference type="SUPFAM" id="SSF53738">
    <property type="entry name" value="Phosphoglucomutase, first 3 domains"/>
    <property type="match status" value="3"/>
</dbReference>
<evidence type="ECO:0000256" key="8">
    <source>
        <dbReference type="HAMAP-Rule" id="MF_01554"/>
    </source>
</evidence>
<evidence type="ECO:0000256" key="2">
    <source>
        <dbReference type="ARBA" id="ARBA00022553"/>
    </source>
</evidence>
<dbReference type="InterPro" id="IPR005846">
    <property type="entry name" value="A-D-PHexomutase_a/b/a-III"/>
</dbReference>
<dbReference type="InterPro" id="IPR005843">
    <property type="entry name" value="A-D-PHexomutase_C"/>
</dbReference>
<reference evidence="15" key="1">
    <citation type="journal article" date="2021" name="Microb. Physiol.">
        <title>Proteogenomic Insights into the Physiology of Marine, Sulfate-Reducing, Filamentous Desulfonema limicola and Desulfonema magnum.</title>
        <authorList>
            <person name="Schnaars V."/>
            <person name="Wohlbrand L."/>
            <person name="Scheve S."/>
            <person name="Hinrichs C."/>
            <person name="Reinhardt R."/>
            <person name="Rabus R."/>
        </authorList>
    </citation>
    <scope>NUCLEOTIDE SEQUENCE</scope>
    <source>
        <strain evidence="15">5ac10</strain>
    </source>
</reference>
<evidence type="ECO:0000256" key="4">
    <source>
        <dbReference type="ARBA" id="ARBA00022842"/>
    </source>
</evidence>
<feature type="domain" description="Alpha-D-phosphohexomutase C-terminal" evidence="11">
    <location>
        <begin position="377"/>
        <end position="443"/>
    </location>
</feature>
<feature type="binding site" evidence="8">
    <location>
        <position position="246"/>
    </location>
    <ligand>
        <name>Mg(2+)</name>
        <dbReference type="ChEBI" id="CHEBI:18420"/>
    </ligand>
</feature>
<dbReference type="GO" id="GO:0005829">
    <property type="term" value="C:cytosol"/>
    <property type="evidence" value="ECO:0007669"/>
    <property type="project" value="TreeGrafter"/>
</dbReference>
<keyword evidence="5 8" id="KW-0413">Isomerase</keyword>
<feature type="binding site" evidence="8">
    <location>
        <position position="248"/>
    </location>
    <ligand>
        <name>Mg(2+)</name>
        <dbReference type="ChEBI" id="CHEBI:18420"/>
    </ligand>
</feature>
<dbReference type="NCBIfam" id="TIGR01455">
    <property type="entry name" value="glmM"/>
    <property type="match status" value="1"/>
</dbReference>
<evidence type="ECO:0000259" key="14">
    <source>
        <dbReference type="Pfam" id="PF02880"/>
    </source>
</evidence>
<dbReference type="InterPro" id="IPR005841">
    <property type="entry name" value="Alpha-D-phosphohexomutase_SF"/>
</dbReference>
<dbReference type="GO" id="GO:0009252">
    <property type="term" value="P:peptidoglycan biosynthetic process"/>
    <property type="evidence" value="ECO:0007669"/>
    <property type="project" value="UniProtKB-ARBA"/>
</dbReference>
<dbReference type="InterPro" id="IPR005845">
    <property type="entry name" value="A-D-PHexomutase_a/b/a-II"/>
</dbReference>
<gene>
    <name evidence="8 15" type="primary">glmM</name>
    <name evidence="15" type="ORF">dnl_27210</name>
</gene>
<keyword evidence="4 8" id="KW-0460">Magnesium</keyword>
<evidence type="ECO:0000256" key="1">
    <source>
        <dbReference type="ARBA" id="ARBA00010231"/>
    </source>
</evidence>
<dbReference type="GO" id="GO:0004615">
    <property type="term" value="F:phosphomannomutase activity"/>
    <property type="evidence" value="ECO:0007669"/>
    <property type="project" value="TreeGrafter"/>
</dbReference>
<dbReference type="AlphaFoldDB" id="A0A975B7T5"/>
<feature type="domain" description="Alpha-D-phosphohexomutase alpha/beta/alpha" evidence="13">
    <location>
        <begin position="159"/>
        <end position="257"/>
    </location>
</feature>
<keyword evidence="3 8" id="KW-0479">Metal-binding</keyword>
<feature type="active site" description="Phosphoserine intermediate" evidence="8">
    <location>
        <position position="101"/>
    </location>
</feature>
<dbReference type="InterPro" id="IPR016055">
    <property type="entry name" value="A-D-PHexomutase_a/b/a-I/II/III"/>
</dbReference>
<evidence type="ECO:0000256" key="9">
    <source>
        <dbReference type="RuleBase" id="RU004326"/>
    </source>
</evidence>
<name>A0A975B7T5_9BACT</name>
<evidence type="ECO:0000259" key="11">
    <source>
        <dbReference type="Pfam" id="PF00408"/>
    </source>
</evidence>
<dbReference type="KEGG" id="dli:dnl_27210"/>
<keyword evidence="16" id="KW-1185">Reference proteome</keyword>
<dbReference type="Pfam" id="PF02880">
    <property type="entry name" value="PGM_PMM_III"/>
    <property type="match status" value="1"/>
</dbReference>
<comment type="PTM">
    <text evidence="8">Activated by phosphorylation.</text>
</comment>
<proteinExistence type="inferred from homology"/>
<dbReference type="InterPro" id="IPR016066">
    <property type="entry name" value="A-D-PHexomutase_CS"/>
</dbReference>
<dbReference type="SUPFAM" id="SSF55957">
    <property type="entry name" value="Phosphoglucomutase, C-terminal domain"/>
    <property type="match status" value="1"/>
</dbReference>
<evidence type="ECO:0000256" key="10">
    <source>
        <dbReference type="RuleBase" id="RU004327"/>
    </source>
</evidence>
<dbReference type="FunFam" id="3.40.120.10:FF:000002">
    <property type="entry name" value="Phosphoglucosamine mutase"/>
    <property type="match status" value="1"/>
</dbReference>
<keyword evidence="2 8" id="KW-0597">Phosphoprotein</keyword>
<dbReference type="PRINTS" id="PR00509">
    <property type="entry name" value="PGMPMM"/>
</dbReference>
<evidence type="ECO:0000313" key="15">
    <source>
        <dbReference type="EMBL" id="QTA80418.1"/>
    </source>
</evidence>
<accession>A0A975B7T5</accession>
<feature type="domain" description="Alpha-D-phosphohexomutase alpha/beta/alpha" evidence="12">
    <location>
        <begin position="3"/>
        <end position="136"/>
    </location>
</feature>
<comment type="function">
    <text evidence="8 10">Catalyzes the conversion of glucosamine-6-phosphate to glucosamine-1-phosphate.</text>
</comment>
<dbReference type="Gene3D" id="3.40.120.10">
    <property type="entry name" value="Alpha-D-Glucose-1,6-Bisphosphate, subunit A, domain 3"/>
    <property type="match status" value="3"/>
</dbReference>
<dbReference type="Pfam" id="PF02878">
    <property type="entry name" value="PGM_PMM_I"/>
    <property type="match status" value="1"/>
</dbReference>
<feature type="binding site" description="via phosphate group" evidence="8">
    <location>
        <position position="101"/>
    </location>
    <ligand>
        <name>Mg(2+)</name>
        <dbReference type="ChEBI" id="CHEBI:18420"/>
    </ligand>
</feature>
<evidence type="ECO:0000259" key="12">
    <source>
        <dbReference type="Pfam" id="PF02878"/>
    </source>
</evidence>
<protein>
    <recommendedName>
        <fullName evidence="7 8">Phosphoglucosamine mutase</fullName>
        <ecNumber evidence="6 8">5.4.2.10</ecNumber>
    </recommendedName>
</protein>
<organism evidence="15 16">
    <name type="scientific">Desulfonema limicola</name>
    <dbReference type="NCBI Taxonomy" id="45656"/>
    <lineage>
        <taxon>Bacteria</taxon>
        <taxon>Pseudomonadati</taxon>
        <taxon>Thermodesulfobacteriota</taxon>
        <taxon>Desulfobacteria</taxon>
        <taxon>Desulfobacterales</taxon>
        <taxon>Desulfococcaceae</taxon>
        <taxon>Desulfonema</taxon>
    </lineage>
</organism>
<dbReference type="GO" id="GO:0000287">
    <property type="term" value="F:magnesium ion binding"/>
    <property type="evidence" value="ECO:0007669"/>
    <property type="project" value="UniProtKB-UniRule"/>
</dbReference>
<dbReference type="FunFam" id="3.40.120.10:FF:000001">
    <property type="entry name" value="Phosphoglucosamine mutase"/>
    <property type="match status" value="1"/>
</dbReference>
<evidence type="ECO:0000256" key="3">
    <source>
        <dbReference type="ARBA" id="ARBA00022723"/>
    </source>
</evidence>
<dbReference type="GO" id="GO:0006048">
    <property type="term" value="P:UDP-N-acetylglucosamine biosynthetic process"/>
    <property type="evidence" value="ECO:0007669"/>
    <property type="project" value="TreeGrafter"/>
</dbReference>
<dbReference type="Gene3D" id="3.30.310.50">
    <property type="entry name" value="Alpha-D-phosphohexomutase, C-terminal domain"/>
    <property type="match status" value="1"/>
</dbReference>
<dbReference type="InterPro" id="IPR005844">
    <property type="entry name" value="A-D-PHexomutase_a/b/a-I"/>
</dbReference>
<dbReference type="EC" id="5.4.2.10" evidence="6 8"/>
<dbReference type="InterPro" id="IPR006352">
    <property type="entry name" value="GlmM_bact"/>
</dbReference>
<dbReference type="Proteomes" id="UP000663720">
    <property type="component" value="Chromosome"/>
</dbReference>
<dbReference type="Pfam" id="PF02879">
    <property type="entry name" value="PGM_PMM_II"/>
    <property type="match status" value="1"/>
</dbReference>
<dbReference type="InterPro" id="IPR050060">
    <property type="entry name" value="Phosphoglucosamine_mutase"/>
</dbReference>
<dbReference type="EMBL" id="CP061799">
    <property type="protein sequence ID" value="QTA80418.1"/>
    <property type="molecule type" value="Genomic_DNA"/>
</dbReference>
<sequence length="452" mass="48679">MGKLFGTDGIRGPANIYPMIPEMAVNIGRAVAWLCIKNGKPGKIIIGKDTRISCSMLEYALASGICSAGGEAHLAGVLPTPAIAFLTSSTNADAGIVISASHNPYYDNGIKIFRHDGFKLSDEKEAGIEALILDNENLLSMCRDIRDTGQVYHMENPADKYIEFLKTSLPEDFSLKGMKIIIDCSNGAASYTAPILFNQLGADIEALFVNPDGKNINDNCGSQHTEILVKRVRETGADIGLAFDGDSDRLIAADEKGRVITGDQILAICAKHMKEQGILKNNLAVSTVMSNLGLSAAFKKLGIKHLTADVGDRYVMQKMLESGAVIGGEDSGHMIFLDHHTTGDGIMTALQLLKAVKASSRPLSGLAEIMDVFPQVLLNIEVTDKPDIENVPEIADAIQKVEQELGEQGRVLVRYSGTQPMCRVMVEGPTAEITRQCCQDIADVVYALIGKK</sequence>
<feature type="modified residue" description="Phosphoserine" evidence="8">
    <location>
        <position position="101"/>
    </location>
</feature>
<evidence type="ECO:0000259" key="13">
    <source>
        <dbReference type="Pfam" id="PF02879"/>
    </source>
</evidence>
<dbReference type="HAMAP" id="MF_01554_B">
    <property type="entry name" value="GlmM_B"/>
    <property type="match status" value="1"/>
</dbReference>
<dbReference type="Pfam" id="PF00408">
    <property type="entry name" value="PGM_PMM_IV"/>
    <property type="match status" value="1"/>
</dbReference>
<dbReference type="PANTHER" id="PTHR42946:SF1">
    <property type="entry name" value="PHOSPHOGLUCOMUTASE (ALPHA-D-GLUCOSE-1,6-BISPHOSPHATE-DEPENDENT)"/>
    <property type="match status" value="1"/>
</dbReference>
<dbReference type="FunFam" id="3.30.310.50:FF:000001">
    <property type="entry name" value="Phosphoglucosamine mutase"/>
    <property type="match status" value="1"/>
</dbReference>
<dbReference type="CDD" id="cd05802">
    <property type="entry name" value="GlmM"/>
    <property type="match status" value="1"/>
</dbReference>
<dbReference type="NCBIfam" id="NF008139">
    <property type="entry name" value="PRK10887.1"/>
    <property type="match status" value="1"/>
</dbReference>
<dbReference type="InterPro" id="IPR036900">
    <property type="entry name" value="A-D-PHexomutase_C_sf"/>
</dbReference>
<dbReference type="GO" id="GO:0005975">
    <property type="term" value="P:carbohydrate metabolic process"/>
    <property type="evidence" value="ECO:0007669"/>
    <property type="project" value="InterPro"/>
</dbReference>
<dbReference type="RefSeq" id="WP_207692067.1">
    <property type="nucleotide sequence ID" value="NZ_CP061799.1"/>
</dbReference>
<evidence type="ECO:0000256" key="6">
    <source>
        <dbReference type="ARBA" id="ARBA00066330"/>
    </source>
</evidence>